<comment type="caution">
    <text evidence="1">The sequence shown here is derived from an EMBL/GenBank/DDBJ whole genome shotgun (WGS) entry which is preliminary data.</text>
</comment>
<organism evidence="1 2">
    <name type="scientific">Flemingia macrophylla</name>
    <dbReference type="NCBI Taxonomy" id="520843"/>
    <lineage>
        <taxon>Eukaryota</taxon>
        <taxon>Viridiplantae</taxon>
        <taxon>Streptophyta</taxon>
        <taxon>Embryophyta</taxon>
        <taxon>Tracheophyta</taxon>
        <taxon>Spermatophyta</taxon>
        <taxon>Magnoliopsida</taxon>
        <taxon>eudicotyledons</taxon>
        <taxon>Gunneridae</taxon>
        <taxon>Pentapetalae</taxon>
        <taxon>rosids</taxon>
        <taxon>fabids</taxon>
        <taxon>Fabales</taxon>
        <taxon>Fabaceae</taxon>
        <taxon>Papilionoideae</taxon>
        <taxon>50 kb inversion clade</taxon>
        <taxon>NPAAA clade</taxon>
        <taxon>indigoferoid/millettioid clade</taxon>
        <taxon>Phaseoleae</taxon>
        <taxon>Flemingia</taxon>
    </lineage>
</organism>
<protein>
    <submittedName>
        <fullName evidence="1">Uncharacterized protein</fullName>
    </submittedName>
</protein>
<keyword evidence="2" id="KW-1185">Reference proteome</keyword>
<evidence type="ECO:0000313" key="1">
    <source>
        <dbReference type="EMBL" id="KAL2338729.1"/>
    </source>
</evidence>
<name>A0ABD1MSE2_9FABA</name>
<accession>A0ABD1MSE2</accession>
<sequence>MTTLEFAKFLPNCKLQVIEGADRVFTDHQAELASVVLNFIKETLQLSKLNASSCCLCCSTTCLN</sequence>
<proteinExistence type="predicted"/>
<gene>
    <name evidence="1" type="ORF">Fmac_013175</name>
</gene>
<reference evidence="1 2" key="1">
    <citation type="submission" date="2024-08" db="EMBL/GenBank/DDBJ databases">
        <title>Insights into the chromosomal genome structure of Flemingia macrophylla.</title>
        <authorList>
            <person name="Ding Y."/>
            <person name="Zhao Y."/>
            <person name="Bi W."/>
            <person name="Wu M."/>
            <person name="Zhao G."/>
            <person name="Gong Y."/>
            <person name="Li W."/>
            <person name="Zhang P."/>
        </authorList>
    </citation>
    <scope>NUCLEOTIDE SEQUENCE [LARGE SCALE GENOMIC DNA]</scope>
    <source>
        <strain evidence="1">DYQJB</strain>
        <tissue evidence="1">Leaf</tissue>
    </source>
</reference>
<evidence type="ECO:0000313" key="2">
    <source>
        <dbReference type="Proteomes" id="UP001603857"/>
    </source>
</evidence>
<dbReference type="AlphaFoldDB" id="A0ABD1MSE2"/>
<dbReference type="EMBL" id="JBGMDY010000004">
    <property type="protein sequence ID" value="KAL2338729.1"/>
    <property type="molecule type" value="Genomic_DNA"/>
</dbReference>
<dbReference type="Proteomes" id="UP001603857">
    <property type="component" value="Unassembled WGS sequence"/>
</dbReference>